<dbReference type="EMBL" id="MPUH01000323">
    <property type="protein sequence ID" value="OMJ82912.1"/>
    <property type="molecule type" value="Genomic_DNA"/>
</dbReference>
<dbReference type="Proteomes" id="UP000187209">
    <property type="component" value="Unassembled WGS sequence"/>
</dbReference>
<dbReference type="AlphaFoldDB" id="A0A1R2C1K2"/>
<name>A0A1R2C1K2_9CILI</name>
<accession>A0A1R2C1K2</accession>
<proteinExistence type="predicted"/>
<organism evidence="2 3">
    <name type="scientific">Stentor coeruleus</name>
    <dbReference type="NCBI Taxonomy" id="5963"/>
    <lineage>
        <taxon>Eukaryota</taxon>
        <taxon>Sar</taxon>
        <taxon>Alveolata</taxon>
        <taxon>Ciliophora</taxon>
        <taxon>Postciliodesmatophora</taxon>
        <taxon>Heterotrichea</taxon>
        <taxon>Heterotrichida</taxon>
        <taxon>Stentoridae</taxon>
        <taxon>Stentor</taxon>
    </lineage>
</organism>
<keyword evidence="1" id="KW-0812">Transmembrane</keyword>
<keyword evidence="1" id="KW-1133">Transmembrane helix</keyword>
<dbReference type="SUPFAM" id="SSF58038">
    <property type="entry name" value="SNARE fusion complex"/>
    <property type="match status" value="1"/>
</dbReference>
<gene>
    <name evidence="2" type="ORF">SteCoe_16311</name>
</gene>
<sequence length="97" mass="11072">MKEDFELIEKTKSEHNVILEELAISSETIKGQCIEIDDELDVHNRLLGKIESFADESDELVDRMSYRLGKLLEGYSNSNLMCTIIALLVILIVLLFL</sequence>
<protein>
    <recommendedName>
        <fullName evidence="4">t-SNARE coiled-coil homology domain-containing protein</fullName>
    </recommendedName>
</protein>
<evidence type="ECO:0008006" key="4">
    <source>
        <dbReference type="Google" id="ProtNLM"/>
    </source>
</evidence>
<feature type="transmembrane region" description="Helical" evidence="1">
    <location>
        <begin position="78"/>
        <end position="96"/>
    </location>
</feature>
<keyword evidence="3" id="KW-1185">Reference proteome</keyword>
<dbReference type="CDD" id="cd15841">
    <property type="entry name" value="SNARE_Qc"/>
    <property type="match status" value="1"/>
</dbReference>
<evidence type="ECO:0000313" key="2">
    <source>
        <dbReference type="EMBL" id="OMJ82912.1"/>
    </source>
</evidence>
<dbReference type="Gene3D" id="1.20.5.110">
    <property type="match status" value="1"/>
</dbReference>
<reference evidence="2 3" key="1">
    <citation type="submission" date="2016-11" db="EMBL/GenBank/DDBJ databases">
        <title>The macronuclear genome of Stentor coeruleus: a giant cell with tiny introns.</title>
        <authorList>
            <person name="Slabodnick M."/>
            <person name="Ruby J.G."/>
            <person name="Reiff S.B."/>
            <person name="Swart E.C."/>
            <person name="Gosai S."/>
            <person name="Prabakaran S."/>
            <person name="Witkowska E."/>
            <person name="Larue G.E."/>
            <person name="Fisher S."/>
            <person name="Freeman R.M."/>
            <person name="Gunawardena J."/>
            <person name="Chu W."/>
            <person name="Stover N.A."/>
            <person name="Gregory B.D."/>
            <person name="Nowacki M."/>
            <person name="Derisi J."/>
            <person name="Roy S.W."/>
            <person name="Marshall W.F."/>
            <person name="Sood P."/>
        </authorList>
    </citation>
    <scope>NUCLEOTIDE SEQUENCE [LARGE SCALE GENOMIC DNA]</scope>
    <source>
        <strain evidence="2">WM001</strain>
    </source>
</reference>
<evidence type="ECO:0000313" key="3">
    <source>
        <dbReference type="Proteomes" id="UP000187209"/>
    </source>
</evidence>
<keyword evidence="1" id="KW-0472">Membrane</keyword>
<evidence type="ECO:0000256" key="1">
    <source>
        <dbReference type="SAM" id="Phobius"/>
    </source>
</evidence>
<comment type="caution">
    <text evidence="2">The sequence shown here is derived from an EMBL/GenBank/DDBJ whole genome shotgun (WGS) entry which is preliminary data.</text>
</comment>